<dbReference type="AlphaFoldDB" id="A0A8S1D851"/>
<keyword evidence="2" id="KW-0445">Lipid transport</keyword>
<keyword evidence="3" id="KW-0446">Lipid-binding</keyword>
<evidence type="ECO:0000256" key="1">
    <source>
        <dbReference type="ARBA" id="ARBA00022448"/>
    </source>
</evidence>
<feature type="region of interest" description="Disordered" evidence="4">
    <location>
        <begin position="260"/>
        <end position="328"/>
    </location>
</feature>
<feature type="domain" description="PH" evidence="5">
    <location>
        <begin position="51"/>
        <end position="152"/>
    </location>
</feature>
<dbReference type="GO" id="GO:0006869">
    <property type="term" value="P:lipid transport"/>
    <property type="evidence" value="ECO:0007669"/>
    <property type="project" value="UniProtKB-KW"/>
</dbReference>
<dbReference type="GO" id="GO:0005829">
    <property type="term" value="C:cytosol"/>
    <property type="evidence" value="ECO:0007669"/>
    <property type="project" value="TreeGrafter"/>
</dbReference>
<dbReference type="CDD" id="cd13291">
    <property type="entry name" value="PH_ORP10_ORP11"/>
    <property type="match status" value="1"/>
</dbReference>
<evidence type="ECO:0000256" key="2">
    <source>
        <dbReference type="ARBA" id="ARBA00023055"/>
    </source>
</evidence>
<dbReference type="Pfam" id="PF01237">
    <property type="entry name" value="Oxysterol_BP"/>
    <property type="match status" value="1"/>
</dbReference>
<evidence type="ECO:0000313" key="7">
    <source>
        <dbReference type="Proteomes" id="UP000494165"/>
    </source>
</evidence>
<protein>
    <recommendedName>
        <fullName evidence="5">PH domain-containing protein</fullName>
    </recommendedName>
</protein>
<dbReference type="InterPro" id="IPR037239">
    <property type="entry name" value="OSBP_sf"/>
</dbReference>
<dbReference type="InterPro" id="IPR001849">
    <property type="entry name" value="PH_domain"/>
</dbReference>
<dbReference type="InterPro" id="IPR011993">
    <property type="entry name" value="PH-like_dom_sf"/>
</dbReference>
<keyword evidence="1" id="KW-0813">Transport</keyword>
<dbReference type="SUPFAM" id="SSF144000">
    <property type="entry name" value="Oxysterol-binding protein-like"/>
    <property type="match status" value="1"/>
</dbReference>
<dbReference type="SUPFAM" id="SSF50729">
    <property type="entry name" value="PH domain-like"/>
    <property type="match status" value="1"/>
</dbReference>
<dbReference type="Gene3D" id="2.30.29.30">
    <property type="entry name" value="Pleckstrin-homology domain (PH domain)/Phosphotyrosine-binding domain (PTB)"/>
    <property type="match status" value="1"/>
</dbReference>
<name>A0A8S1D851_9INSE</name>
<dbReference type="Pfam" id="PF00169">
    <property type="entry name" value="PH"/>
    <property type="match status" value="1"/>
</dbReference>
<evidence type="ECO:0000256" key="4">
    <source>
        <dbReference type="SAM" id="MobiDB-lite"/>
    </source>
</evidence>
<proteinExistence type="predicted"/>
<dbReference type="Gene3D" id="6.10.140.1150">
    <property type="match status" value="1"/>
</dbReference>
<dbReference type="Proteomes" id="UP000494165">
    <property type="component" value="Unassembled WGS sequence"/>
</dbReference>
<dbReference type="PROSITE" id="PS50003">
    <property type="entry name" value="PH_DOMAIN"/>
    <property type="match status" value="1"/>
</dbReference>
<dbReference type="EMBL" id="CADEPI010000149">
    <property type="protein sequence ID" value="CAB3377657.1"/>
    <property type="molecule type" value="Genomic_DNA"/>
</dbReference>
<evidence type="ECO:0000256" key="3">
    <source>
        <dbReference type="ARBA" id="ARBA00023121"/>
    </source>
</evidence>
<gene>
    <name evidence="6" type="ORF">CLODIP_2_CD13634</name>
</gene>
<dbReference type="GO" id="GO:0032934">
    <property type="term" value="F:sterol binding"/>
    <property type="evidence" value="ECO:0007669"/>
    <property type="project" value="TreeGrafter"/>
</dbReference>
<reference evidence="6 7" key="1">
    <citation type="submission" date="2020-04" db="EMBL/GenBank/DDBJ databases">
        <authorList>
            <person name="Alioto T."/>
            <person name="Alioto T."/>
            <person name="Gomez Garrido J."/>
        </authorList>
    </citation>
    <scope>NUCLEOTIDE SEQUENCE [LARGE SCALE GENOMIC DNA]</scope>
</reference>
<comment type="caution">
    <text evidence="6">The sequence shown here is derived from an EMBL/GenBank/DDBJ whole genome shotgun (WGS) entry which is preliminary data.</text>
</comment>
<dbReference type="Gene3D" id="2.40.160.120">
    <property type="match status" value="1"/>
</dbReference>
<feature type="compositionally biased region" description="Low complexity" evidence="4">
    <location>
        <begin position="288"/>
        <end position="299"/>
    </location>
</feature>
<sequence length="666" mass="74905">MWRGCFGFKLEANENETGQLFWKNKLRRTLEPPPKVRLRRVTPPLCSDPLRQQFRGQLYKYTNVVKGWQYRWFILDPERGILDYYVIDPQQQPSRKQRPRGSVHLASAVICPSDEDSSTFTLNSASGEIFKLQAIDARERQEWVNRLRAVAEMHTMAIAQSNPPLPPREHHSLGTTPQGPLVHCSLAVLDALCSARDNLQKAEMKNQGLACLIDDLPSSGAVTNLDPELLMLKATSQATILCLSQCLSILQQQQIVAPAVPQPRPKKTPLHYIPPQPSDLADKKSTHSTHSTSNSETENCPSDSNPEKIQRDDEETDEEETQIESIPVTDEHSTLLKLASQTKRGTDLTRVTLPTFLMEARSLLEQLANFFNFTELFTSIADGKDAKTRMVAIVKWYLTSFQTGLKMRPGKKPLTPLLGEHFVCSWKVPEGNQTHLVHFVAEQVSNQPPVSAFHVECPTKKIRLDGHVGFKCLFTGMSVDITISGDMNLLLSSYDELYSIGFPTVHARSIISKPCIQLGGKVNIHSPTNEFSAVINYPKSFFGEKPNQVIAEIKDSASVTVCKIVGDWTSSLKFMNSAESNAVSQSLEINSQQTFKKRVRKLEKMDILESRKLWYNVVKALKEADINKAASHRLVLVEQQSFQTQNAASKYFRQETGQPSAWSFKE</sequence>
<feature type="compositionally biased region" description="Acidic residues" evidence="4">
    <location>
        <begin position="312"/>
        <end position="322"/>
    </location>
</feature>
<evidence type="ECO:0000259" key="5">
    <source>
        <dbReference type="PROSITE" id="PS50003"/>
    </source>
</evidence>
<organism evidence="6 7">
    <name type="scientific">Cloeon dipterum</name>
    <dbReference type="NCBI Taxonomy" id="197152"/>
    <lineage>
        <taxon>Eukaryota</taxon>
        <taxon>Metazoa</taxon>
        <taxon>Ecdysozoa</taxon>
        <taxon>Arthropoda</taxon>
        <taxon>Hexapoda</taxon>
        <taxon>Insecta</taxon>
        <taxon>Pterygota</taxon>
        <taxon>Palaeoptera</taxon>
        <taxon>Ephemeroptera</taxon>
        <taxon>Pisciforma</taxon>
        <taxon>Baetidae</taxon>
        <taxon>Cloeon</taxon>
    </lineage>
</organism>
<keyword evidence="7" id="KW-1185">Reference proteome</keyword>
<dbReference type="OrthoDB" id="48057at2759"/>
<evidence type="ECO:0000313" key="6">
    <source>
        <dbReference type="EMBL" id="CAB3377657.1"/>
    </source>
</evidence>
<dbReference type="InterPro" id="IPR000648">
    <property type="entry name" value="Oxysterol-bd"/>
</dbReference>
<dbReference type="GO" id="GO:0016020">
    <property type="term" value="C:membrane"/>
    <property type="evidence" value="ECO:0007669"/>
    <property type="project" value="TreeGrafter"/>
</dbReference>
<dbReference type="Gene3D" id="1.10.287.2720">
    <property type="match status" value="1"/>
</dbReference>
<accession>A0A8S1D851</accession>
<dbReference type="PANTHER" id="PTHR10972:SF141">
    <property type="entry name" value="OXYSTEROL-BINDING PROTEIN"/>
    <property type="match status" value="1"/>
</dbReference>
<dbReference type="PANTHER" id="PTHR10972">
    <property type="entry name" value="OXYSTEROL-BINDING PROTEIN-RELATED"/>
    <property type="match status" value="1"/>
</dbReference>
<dbReference type="SMART" id="SM00233">
    <property type="entry name" value="PH"/>
    <property type="match status" value="1"/>
</dbReference>